<evidence type="ECO:0000313" key="1">
    <source>
        <dbReference type="EMBL" id="SDK29701.1"/>
    </source>
</evidence>
<evidence type="ECO:0000313" key="2">
    <source>
        <dbReference type="Proteomes" id="UP000199213"/>
    </source>
</evidence>
<dbReference type="RefSeq" id="WP_092628144.1">
    <property type="nucleotide sequence ID" value="NZ_FNFM01000006.1"/>
</dbReference>
<dbReference type="Pfam" id="PF14430">
    <property type="entry name" value="Imm1"/>
    <property type="match status" value="1"/>
</dbReference>
<protein>
    <submittedName>
        <fullName evidence="1">Immunity protein Imm1</fullName>
    </submittedName>
</protein>
<dbReference type="EMBL" id="FNFM01000006">
    <property type="protein sequence ID" value="SDK29701.1"/>
    <property type="molecule type" value="Genomic_DNA"/>
</dbReference>
<reference evidence="2" key="1">
    <citation type="submission" date="2016-10" db="EMBL/GenBank/DDBJ databases">
        <authorList>
            <person name="Varghese N."/>
            <person name="Submissions S."/>
        </authorList>
    </citation>
    <scope>NUCLEOTIDE SEQUENCE [LARGE SCALE GENOMIC DNA]</scope>
    <source>
        <strain evidence="2">DSM 45460</strain>
    </source>
</reference>
<proteinExistence type="predicted"/>
<accession>A0A1G9AR45</accession>
<gene>
    <name evidence="1" type="ORF">SAMN04487820_106200</name>
</gene>
<name>A0A1G9AR45_ACTMZ</name>
<dbReference type="InterPro" id="IPR025680">
    <property type="entry name" value="DddI"/>
</dbReference>
<dbReference type="OrthoDB" id="3694715at2"/>
<dbReference type="Proteomes" id="UP000199213">
    <property type="component" value="Unassembled WGS sequence"/>
</dbReference>
<dbReference type="AlphaFoldDB" id="A0A1G9AR45"/>
<sequence>MTTIAISTVVTAILGREFHYARTTEEINEIIDAVLATPHSQVYAWDRPCRESSDGASDEFPPHRLRISTHPGGWASVNYHDGTPEHQDLADSYNPTTEDTPSLLFDPEGDLWFPASASLPLVQARQAIAEYCRTGQRPGCIHWQLGQWI</sequence>
<organism evidence="1 2">
    <name type="scientific">Actinopolyspora mzabensis</name>
    <dbReference type="NCBI Taxonomy" id="995066"/>
    <lineage>
        <taxon>Bacteria</taxon>
        <taxon>Bacillati</taxon>
        <taxon>Actinomycetota</taxon>
        <taxon>Actinomycetes</taxon>
        <taxon>Actinopolysporales</taxon>
        <taxon>Actinopolysporaceae</taxon>
        <taxon>Actinopolyspora</taxon>
    </lineage>
</organism>
<keyword evidence="2" id="KW-1185">Reference proteome</keyword>